<dbReference type="GO" id="GO:0048038">
    <property type="term" value="F:quinone binding"/>
    <property type="evidence" value="ECO:0007669"/>
    <property type="project" value="TreeGrafter"/>
</dbReference>
<evidence type="ECO:0000313" key="4">
    <source>
        <dbReference type="EMBL" id="KGD66599.1"/>
    </source>
</evidence>
<name>A0A095SQK6_9GAMM</name>
<dbReference type="PROSITE" id="PS00061">
    <property type="entry name" value="ADH_SHORT"/>
    <property type="match status" value="1"/>
</dbReference>
<dbReference type="STRING" id="1177154.Y5S_00266"/>
<dbReference type="PANTHER" id="PTHR42760">
    <property type="entry name" value="SHORT-CHAIN DEHYDROGENASES/REDUCTASES FAMILY MEMBER"/>
    <property type="match status" value="1"/>
</dbReference>
<evidence type="ECO:0000256" key="1">
    <source>
        <dbReference type="ARBA" id="ARBA00006484"/>
    </source>
</evidence>
<dbReference type="InterPro" id="IPR036291">
    <property type="entry name" value="NAD(P)-bd_dom_sf"/>
</dbReference>
<keyword evidence="2" id="KW-0560">Oxidoreductase</keyword>
<keyword evidence="5" id="KW-1185">Reference proteome</keyword>
<gene>
    <name evidence="4" type="ORF">Y5S_00266</name>
</gene>
<dbReference type="InterPro" id="IPR057326">
    <property type="entry name" value="KR_dom"/>
</dbReference>
<comment type="caution">
    <text evidence="4">The sequence shown here is derived from an EMBL/GenBank/DDBJ whole genome shotgun (WGS) entry which is preliminary data.</text>
</comment>
<feature type="domain" description="Ketoreductase" evidence="3">
    <location>
        <begin position="10"/>
        <end position="192"/>
    </location>
</feature>
<dbReference type="InterPro" id="IPR020904">
    <property type="entry name" value="Sc_DH/Rdtase_CS"/>
</dbReference>
<dbReference type="eggNOG" id="COG1028">
    <property type="taxonomic scope" value="Bacteria"/>
</dbReference>
<comment type="similarity">
    <text evidence="1">Belongs to the short-chain dehydrogenases/reductases (SDR) family.</text>
</comment>
<dbReference type="PRINTS" id="PR00080">
    <property type="entry name" value="SDRFAMILY"/>
</dbReference>
<dbReference type="Proteomes" id="UP000029444">
    <property type="component" value="Unassembled WGS sequence"/>
</dbReference>
<dbReference type="FunFam" id="3.40.50.720:FF:000084">
    <property type="entry name" value="Short-chain dehydrogenase reductase"/>
    <property type="match status" value="1"/>
</dbReference>
<evidence type="ECO:0000259" key="3">
    <source>
        <dbReference type="SMART" id="SM00822"/>
    </source>
</evidence>
<dbReference type="PANTHER" id="PTHR42760:SF133">
    <property type="entry name" value="3-OXOACYL-[ACYL-CARRIER-PROTEIN] REDUCTASE"/>
    <property type="match status" value="1"/>
</dbReference>
<protein>
    <submittedName>
        <fullName evidence="4">Oxidoreductase</fullName>
    </submittedName>
</protein>
<dbReference type="Pfam" id="PF13561">
    <property type="entry name" value="adh_short_C2"/>
    <property type="match status" value="1"/>
</dbReference>
<dbReference type="NCBIfam" id="NF005559">
    <property type="entry name" value="PRK07231.1"/>
    <property type="match status" value="1"/>
</dbReference>
<accession>A0A095SQK6</accession>
<dbReference type="GO" id="GO:0006633">
    <property type="term" value="P:fatty acid biosynthetic process"/>
    <property type="evidence" value="ECO:0007669"/>
    <property type="project" value="TreeGrafter"/>
</dbReference>
<dbReference type="SMART" id="SM00822">
    <property type="entry name" value="PKS_KR"/>
    <property type="match status" value="1"/>
</dbReference>
<dbReference type="GO" id="GO:0016616">
    <property type="term" value="F:oxidoreductase activity, acting on the CH-OH group of donors, NAD or NADP as acceptor"/>
    <property type="evidence" value="ECO:0007669"/>
    <property type="project" value="TreeGrafter"/>
</dbReference>
<dbReference type="SUPFAM" id="SSF51735">
    <property type="entry name" value="NAD(P)-binding Rossmann-fold domains"/>
    <property type="match status" value="1"/>
</dbReference>
<dbReference type="RefSeq" id="WP_035229628.1">
    <property type="nucleotide sequence ID" value="NZ_ARXV01000001.1"/>
</dbReference>
<dbReference type="EMBL" id="ARXV01000001">
    <property type="protein sequence ID" value="KGD66599.1"/>
    <property type="molecule type" value="Genomic_DNA"/>
</dbReference>
<dbReference type="PATRIC" id="fig|1177154.3.peg.267"/>
<dbReference type="OrthoDB" id="9786435at2"/>
<organism evidence="4 5">
    <name type="scientific">Alcanivorax nanhaiticus</name>
    <dbReference type="NCBI Taxonomy" id="1177154"/>
    <lineage>
        <taxon>Bacteria</taxon>
        <taxon>Pseudomonadati</taxon>
        <taxon>Pseudomonadota</taxon>
        <taxon>Gammaproteobacteria</taxon>
        <taxon>Oceanospirillales</taxon>
        <taxon>Alcanivoracaceae</taxon>
        <taxon>Alcanivorax</taxon>
    </lineage>
</organism>
<evidence type="ECO:0000256" key="2">
    <source>
        <dbReference type="ARBA" id="ARBA00023002"/>
    </source>
</evidence>
<sequence length="256" mass="26558">MDPILDFTGKSVVITGAASGFGKLLAEELGKRGACLVLGDINTDALDSVADALAGQGVKVAALKCDVASEADCKAMVDTALAQFGHLDMAVNNAGIAHAFVPFDQLTDEILDQQININVKGVMYGMKHQIAAMKESGGAIVNVSSMAGLGGAPKIGAYAAAKHAVIGMTKTAAVEYARRNIRVNAICPFYSHTPMVDEGELSENKETVHAMLASGSPMKRLGQPEEIVTVMLMLLSPANSYMTGQALAVDGGVSAF</sequence>
<proteinExistence type="inferred from homology"/>
<dbReference type="Gene3D" id="3.40.50.720">
    <property type="entry name" value="NAD(P)-binding Rossmann-like Domain"/>
    <property type="match status" value="1"/>
</dbReference>
<reference evidence="4 5" key="1">
    <citation type="submission" date="2012-09" db="EMBL/GenBank/DDBJ databases">
        <title>Genome Sequence of alkane-degrading Bacterium Alcanivorax sp. 19-m-6.</title>
        <authorList>
            <person name="Lai Q."/>
            <person name="Shao Z."/>
        </authorList>
    </citation>
    <scope>NUCLEOTIDE SEQUENCE [LARGE SCALE GENOMIC DNA]</scope>
    <source>
        <strain evidence="4 5">19-m-6</strain>
    </source>
</reference>
<dbReference type="CDD" id="cd05233">
    <property type="entry name" value="SDR_c"/>
    <property type="match status" value="1"/>
</dbReference>
<evidence type="ECO:0000313" key="5">
    <source>
        <dbReference type="Proteomes" id="UP000029444"/>
    </source>
</evidence>
<dbReference type="PRINTS" id="PR00081">
    <property type="entry name" value="GDHRDH"/>
</dbReference>
<dbReference type="AlphaFoldDB" id="A0A095SQK6"/>
<dbReference type="InterPro" id="IPR002347">
    <property type="entry name" value="SDR_fam"/>
</dbReference>